<evidence type="ECO:0000313" key="4">
    <source>
        <dbReference type="Proteomes" id="UP001158045"/>
    </source>
</evidence>
<keyword evidence="4" id="KW-1185">Reference proteome</keyword>
<keyword evidence="1" id="KW-0235">DNA replication</keyword>
<reference evidence="3 4" key="1">
    <citation type="submission" date="2023-04" db="EMBL/GenBank/DDBJ databases">
        <title>Fusibacter bizertensis strain WBS, isolated from littoral bottom sediments of the Arctic seas - biochemical and genomic analysis.</title>
        <authorList>
            <person name="Brioukhanov A.L."/>
        </authorList>
    </citation>
    <scope>NUCLEOTIDE SEQUENCE [LARGE SCALE GENOMIC DNA]</scope>
    <source>
        <strain evidence="3 4">WBS</strain>
    </source>
</reference>
<feature type="compositionally biased region" description="Polar residues" evidence="2">
    <location>
        <begin position="110"/>
        <end position="122"/>
    </location>
</feature>
<dbReference type="SUPFAM" id="SSF46565">
    <property type="entry name" value="Chaperone J-domain"/>
    <property type="match status" value="1"/>
</dbReference>
<evidence type="ECO:0000313" key="3">
    <source>
        <dbReference type="EMBL" id="MDH8677374.1"/>
    </source>
</evidence>
<proteinExistence type="predicted"/>
<organism evidence="3 4">
    <name type="scientific">Fusibacter bizertensis</name>
    <dbReference type="NCBI Taxonomy" id="1488331"/>
    <lineage>
        <taxon>Bacteria</taxon>
        <taxon>Bacillati</taxon>
        <taxon>Bacillota</taxon>
        <taxon>Clostridia</taxon>
        <taxon>Eubacteriales</taxon>
        <taxon>Eubacteriales Family XII. Incertae Sedis</taxon>
        <taxon>Fusibacter</taxon>
    </lineage>
</organism>
<dbReference type="EMBL" id="JARYZI010000002">
    <property type="protein sequence ID" value="MDH8677374.1"/>
    <property type="molecule type" value="Genomic_DNA"/>
</dbReference>
<feature type="compositionally biased region" description="Low complexity" evidence="2">
    <location>
        <begin position="88"/>
        <end position="102"/>
    </location>
</feature>
<dbReference type="RefSeq" id="WP_281093186.1">
    <property type="nucleotide sequence ID" value="NZ_JARYZI010000002.1"/>
</dbReference>
<comment type="caution">
    <text evidence="3">The sequence shown here is derived from an EMBL/GenBank/DDBJ whole genome shotgun (WGS) entry which is preliminary data.</text>
</comment>
<evidence type="ECO:0000256" key="1">
    <source>
        <dbReference type="ARBA" id="ARBA00022705"/>
    </source>
</evidence>
<feature type="region of interest" description="Disordered" evidence="2">
    <location>
        <begin position="84"/>
        <end position="124"/>
    </location>
</feature>
<sequence length="383" mass="44315">MTKKDKFNNKDYIMNCDMPSELFTVKGIKREYRALAKMWHPDVSNLKEALFIMSKINALYNEGQILIEQNKFYEKERLIYRNHKKESSTSYNNTSTTHSSSTKNAAKHSANAQDENINYNSEENVKRSKKKRSIELMSVNGKCVRFKYLKRVMIELGFMYVSEEYVMLEITKLKRKIFMDSIDLLKVGGEGFFKVEIPQIIDSFETNTHGYIVFKKEKGIEPIVILESVLGYLKPLGSRKICEGIFYDLTALKYMGYTSTAFDKDLWFIDVNTGKLHNYGIFFYLHEFSSKLNRAPKAVDDAIKTIHPKDNESLLIDLVKRAIIVLNNNYGLKVDDFHKWLESLSSNSLETSLAESQVFNRSIASVTTHGFDLDSYYASISYQ</sequence>
<accession>A0ABT6NAD7</accession>
<evidence type="ECO:0000256" key="2">
    <source>
        <dbReference type="SAM" id="MobiDB-lite"/>
    </source>
</evidence>
<dbReference type="InterPro" id="IPR036869">
    <property type="entry name" value="J_dom_sf"/>
</dbReference>
<name>A0ABT6NAD7_9FIRM</name>
<dbReference type="Proteomes" id="UP001158045">
    <property type="component" value="Unassembled WGS sequence"/>
</dbReference>
<gene>
    <name evidence="3" type="ORF">QE109_04395</name>
</gene>
<protein>
    <submittedName>
        <fullName evidence="3">J domain-containing protein</fullName>
    </submittedName>
</protein>